<dbReference type="GO" id="GO:0003964">
    <property type="term" value="F:RNA-directed DNA polymerase activity"/>
    <property type="evidence" value="ECO:0007669"/>
    <property type="project" value="UniProtKB-KW"/>
</dbReference>
<dbReference type="EMBL" id="WOCE01000004">
    <property type="protein sequence ID" value="KAE9615790.1"/>
    <property type="molecule type" value="Genomic_DNA"/>
</dbReference>
<keyword evidence="2" id="KW-0548">Nucleotidyltransferase</keyword>
<keyword evidence="2" id="KW-0808">Transferase</keyword>
<dbReference type="InterPro" id="IPR001584">
    <property type="entry name" value="Integrase_cat-core"/>
</dbReference>
<dbReference type="SUPFAM" id="SSF53098">
    <property type="entry name" value="Ribonuclease H-like"/>
    <property type="match status" value="1"/>
</dbReference>
<dbReference type="GO" id="GO:0015074">
    <property type="term" value="P:DNA integration"/>
    <property type="evidence" value="ECO:0007669"/>
    <property type="project" value="InterPro"/>
</dbReference>
<name>A0A6A4QPF0_LUPAL</name>
<sequence length="126" mass="14826">MPSTNGHRYFLTIVDDKSRFTWIYFMKCKSEVPNLIRKFTALINTQFGIEIKNIRSDNGREFSMNEFYDKHGIQHQTSCVETLQQTGIVERKHQHILGVARSLIFQSNLPHCLWNYALLVMCPFNQ</sequence>
<evidence type="ECO:0000313" key="2">
    <source>
        <dbReference type="EMBL" id="KAE9615790.1"/>
    </source>
</evidence>
<dbReference type="AlphaFoldDB" id="A0A6A4QPF0"/>
<dbReference type="Gene3D" id="3.30.420.10">
    <property type="entry name" value="Ribonuclease H-like superfamily/Ribonuclease H"/>
    <property type="match status" value="1"/>
</dbReference>
<keyword evidence="2" id="KW-0695">RNA-directed DNA polymerase</keyword>
<dbReference type="InterPro" id="IPR036397">
    <property type="entry name" value="RNaseH_sf"/>
</dbReference>
<dbReference type="InterPro" id="IPR039537">
    <property type="entry name" value="Retrotran_Ty1/copia-like"/>
</dbReference>
<protein>
    <submittedName>
        <fullName evidence="2">Putative RNA-directed DNA polymerase</fullName>
    </submittedName>
</protein>
<evidence type="ECO:0000313" key="3">
    <source>
        <dbReference type="Proteomes" id="UP000447434"/>
    </source>
</evidence>
<reference evidence="3" key="1">
    <citation type="journal article" date="2020" name="Nat. Commun.">
        <title>Genome sequence of the cluster root forming white lupin.</title>
        <authorList>
            <person name="Hufnagel B."/>
            <person name="Marques A."/>
            <person name="Soriano A."/>
            <person name="Marques L."/>
            <person name="Divol F."/>
            <person name="Doumas P."/>
            <person name="Sallet E."/>
            <person name="Mancinotti D."/>
            <person name="Carrere S."/>
            <person name="Marande W."/>
            <person name="Arribat S."/>
            <person name="Keller J."/>
            <person name="Huneau C."/>
            <person name="Blein T."/>
            <person name="Aime D."/>
            <person name="Laguerre M."/>
            <person name="Taylor J."/>
            <person name="Schubert V."/>
            <person name="Nelson M."/>
            <person name="Geu-Flores F."/>
            <person name="Crespi M."/>
            <person name="Gallardo-Guerrero K."/>
            <person name="Delaux P.-M."/>
            <person name="Salse J."/>
            <person name="Berges H."/>
            <person name="Guyot R."/>
            <person name="Gouzy J."/>
            <person name="Peret B."/>
        </authorList>
    </citation>
    <scope>NUCLEOTIDE SEQUENCE [LARGE SCALE GENOMIC DNA]</scope>
    <source>
        <strain evidence="3">cv. Amiga</strain>
    </source>
</reference>
<organism evidence="2 3">
    <name type="scientific">Lupinus albus</name>
    <name type="common">White lupine</name>
    <name type="synonym">Lupinus termis</name>
    <dbReference type="NCBI Taxonomy" id="3870"/>
    <lineage>
        <taxon>Eukaryota</taxon>
        <taxon>Viridiplantae</taxon>
        <taxon>Streptophyta</taxon>
        <taxon>Embryophyta</taxon>
        <taxon>Tracheophyta</taxon>
        <taxon>Spermatophyta</taxon>
        <taxon>Magnoliopsida</taxon>
        <taxon>eudicotyledons</taxon>
        <taxon>Gunneridae</taxon>
        <taxon>Pentapetalae</taxon>
        <taxon>rosids</taxon>
        <taxon>fabids</taxon>
        <taxon>Fabales</taxon>
        <taxon>Fabaceae</taxon>
        <taxon>Papilionoideae</taxon>
        <taxon>50 kb inversion clade</taxon>
        <taxon>genistoids sensu lato</taxon>
        <taxon>core genistoids</taxon>
        <taxon>Genisteae</taxon>
        <taxon>Lupinus</taxon>
    </lineage>
</organism>
<accession>A0A6A4QPF0</accession>
<evidence type="ECO:0000259" key="1">
    <source>
        <dbReference type="PROSITE" id="PS50994"/>
    </source>
</evidence>
<dbReference type="Proteomes" id="UP000447434">
    <property type="component" value="Chromosome 4"/>
</dbReference>
<proteinExistence type="predicted"/>
<keyword evidence="3" id="KW-1185">Reference proteome</keyword>
<feature type="domain" description="Integrase catalytic" evidence="1">
    <location>
        <begin position="1"/>
        <end position="126"/>
    </location>
</feature>
<comment type="caution">
    <text evidence="2">The sequence shown here is derived from an EMBL/GenBank/DDBJ whole genome shotgun (WGS) entry which is preliminary data.</text>
</comment>
<dbReference type="PROSITE" id="PS50994">
    <property type="entry name" value="INTEGRASE"/>
    <property type="match status" value="1"/>
</dbReference>
<dbReference type="PANTHER" id="PTHR42648:SF31">
    <property type="entry name" value="RNA-DIRECTED DNA POLYMERASE"/>
    <property type="match status" value="1"/>
</dbReference>
<dbReference type="Pfam" id="PF00665">
    <property type="entry name" value="rve"/>
    <property type="match status" value="1"/>
</dbReference>
<dbReference type="GO" id="GO:0003676">
    <property type="term" value="F:nucleic acid binding"/>
    <property type="evidence" value="ECO:0007669"/>
    <property type="project" value="InterPro"/>
</dbReference>
<dbReference type="PANTHER" id="PTHR42648">
    <property type="entry name" value="TRANSPOSASE, PUTATIVE-RELATED"/>
    <property type="match status" value="1"/>
</dbReference>
<gene>
    <name evidence="2" type="ORF">Lalb_Chr04g0259021</name>
</gene>
<dbReference type="OrthoDB" id="1749397at2759"/>
<dbReference type="InterPro" id="IPR012337">
    <property type="entry name" value="RNaseH-like_sf"/>
</dbReference>